<keyword evidence="1" id="KW-0175">Coiled coil</keyword>
<protein>
    <recommendedName>
        <fullName evidence="4">Prefoldin subunit 6</fullName>
    </recommendedName>
</protein>
<dbReference type="OrthoDB" id="5412996at2759"/>
<keyword evidence="3" id="KW-1185">Reference proteome</keyword>
<dbReference type="VEuPathDB" id="FungiDB:BDBG_08460"/>
<dbReference type="RefSeq" id="XP_002621088.1">
    <property type="nucleotide sequence ID" value="XM_002621042.2"/>
</dbReference>
<sequence length="101" mass="11420">MASQNKSLSDDINDELKAKLEEQQQLQQKALELEEFIESLEAQIPELKLLSSSARKSRGLRDIGETMTPEQEIRKYQAELQAINEKIVALQHATVLLSQGN</sequence>
<accession>A0A179V1K2</accession>
<dbReference type="GeneID" id="8501597"/>
<organism evidence="2 3">
    <name type="scientific">Blastomyces gilchristii (strain SLH14081)</name>
    <name type="common">Blastomyces dermatitidis</name>
    <dbReference type="NCBI Taxonomy" id="559298"/>
    <lineage>
        <taxon>Eukaryota</taxon>
        <taxon>Fungi</taxon>
        <taxon>Dikarya</taxon>
        <taxon>Ascomycota</taxon>
        <taxon>Pezizomycotina</taxon>
        <taxon>Eurotiomycetes</taxon>
        <taxon>Eurotiomycetidae</taxon>
        <taxon>Onygenales</taxon>
        <taxon>Ajellomycetaceae</taxon>
        <taxon>Blastomyces</taxon>
    </lineage>
</organism>
<evidence type="ECO:0008006" key="4">
    <source>
        <dbReference type="Google" id="ProtNLM"/>
    </source>
</evidence>
<evidence type="ECO:0000313" key="3">
    <source>
        <dbReference type="Proteomes" id="UP000002038"/>
    </source>
</evidence>
<proteinExistence type="predicted"/>
<dbReference type="KEGG" id="bgh:BDBG_08460"/>
<dbReference type="EMBL" id="GG657471">
    <property type="protein sequence ID" value="OAT13211.1"/>
    <property type="molecule type" value="Genomic_DNA"/>
</dbReference>
<dbReference type="Proteomes" id="UP000002038">
    <property type="component" value="Unassembled WGS sequence"/>
</dbReference>
<name>A0A179V1K2_BLAGS</name>
<dbReference type="AlphaFoldDB" id="A0A179V1K2"/>
<evidence type="ECO:0000313" key="2">
    <source>
        <dbReference type="EMBL" id="OAT13211.1"/>
    </source>
</evidence>
<gene>
    <name evidence="2" type="ORF">BDBG_08460</name>
</gene>
<evidence type="ECO:0000256" key="1">
    <source>
        <dbReference type="SAM" id="Coils"/>
    </source>
</evidence>
<reference evidence="3" key="1">
    <citation type="journal article" date="2015" name="PLoS Genet.">
        <title>The dynamic genome and transcriptome of the human fungal pathogen Blastomyces and close relative Emmonsia.</title>
        <authorList>
            <person name="Munoz J.F."/>
            <person name="Gauthier G.M."/>
            <person name="Desjardins C.A."/>
            <person name="Gallo J.E."/>
            <person name="Holder J."/>
            <person name="Sullivan T.D."/>
            <person name="Marty A.J."/>
            <person name="Carmen J.C."/>
            <person name="Chen Z."/>
            <person name="Ding L."/>
            <person name="Gujja S."/>
            <person name="Magrini V."/>
            <person name="Misas E."/>
            <person name="Mitreva M."/>
            <person name="Priest M."/>
            <person name="Saif S."/>
            <person name="Whiston E.A."/>
            <person name="Young S."/>
            <person name="Zeng Q."/>
            <person name="Goldman W.E."/>
            <person name="Mardis E.R."/>
            <person name="Taylor J.W."/>
            <person name="McEwen J.G."/>
            <person name="Clay O.K."/>
            <person name="Klein B.S."/>
            <person name="Cuomo C.A."/>
        </authorList>
    </citation>
    <scope>NUCLEOTIDE SEQUENCE [LARGE SCALE GENOMIC DNA]</scope>
    <source>
        <strain evidence="3">SLH14081</strain>
    </source>
</reference>
<feature type="coiled-coil region" evidence="1">
    <location>
        <begin position="9"/>
        <end position="43"/>
    </location>
</feature>